<organism evidence="14 15">
    <name type="scientific">Geodia barretti</name>
    <name type="common">Barrett's horny sponge</name>
    <dbReference type="NCBI Taxonomy" id="519541"/>
    <lineage>
        <taxon>Eukaryota</taxon>
        <taxon>Metazoa</taxon>
        <taxon>Porifera</taxon>
        <taxon>Demospongiae</taxon>
        <taxon>Heteroscleromorpha</taxon>
        <taxon>Tetractinellida</taxon>
        <taxon>Astrophorina</taxon>
        <taxon>Geodiidae</taxon>
        <taxon>Geodia</taxon>
    </lineage>
</organism>
<accession>A0AA35SAI2</accession>
<dbReference type="InterPro" id="IPR041931">
    <property type="entry name" value="DNA_pol3_alpha_thumb_dom"/>
</dbReference>
<dbReference type="Pfam" id="PF17657">
    <property type="entry name" value="DNA_pol3_finger"/>
    <property type="match status" value="1"/>
</dbReference>
<dbReference type="GO" id="GO:0003887">
    <property type="term" value="F:DNA-directed DNA polymerase activity"/>
    <property type="evidence" value="ECO:0007669"/>
    <property type="project" value="UniProtKB-KW"/>
</dbReference>
<comment type="catalytic activity">
    <reaction evidence="7">
        <text>DNA(n) + a 2'-deoxyribonucleoside 5'-triphosphate = DNA(n+1) + diphosphate</text>
        <dbReference type="Rhea" id="RHEA:22508"/>
        <dbReference type="Rhea" id="RHEA-COMP:17339"/>
        <dbReference type="Rhea" id="RHEA-COMP:17340"/>
        <dbReference type="ChEBI" id="CHEBI:33019"/>
        <dbReference type="ChEBI" id="CHEBI:61560"/>
        <dbReference type="ChEBI" id="CHEBI:173112"/>
        <dbReference type="EC" id="2.7.7.7"/>
    </reaction>
</comment>
<dbReference type="GO" id="GO:0003676">
    <property type="term" value="F:nucleic acid binding"/>
    <property type="evidence" value="ECO:0007669"/>
    <property type="project" value="InterPro"/>
</dbReference>
<evidence type="ECO:0000259" key="11">
    <source>
        <dbReference type="Pfam" id="PF07733"/>
    </source>
</evidence>
<dbReference type="Pfam" id="PF01336">
    <property type="entry name" value="tRNA_anti-codon"/>
    <property type="match status" value="1"/>
</dbReference>
<dbReference type="GO" id="GO:0008408">
    <property type="term" value="F:3'-5' exonuclease activity"/>
    <property type="evidence" value="ECO:0007669"/>
    <property type="project" value="InterPro"/>
</dbReference>
<dbReference type="Pfam" id="PF14579">
    <property type="entry name" value="HHH_6"/>
    <property type="match status" value="1"/>
</dbReference>
<dbReference type="EC" id="2.7.7.7" evidence="2"/>
<evidence type="ECO:0000256" key="2">
    <source>
        <dbReference type="ARBA" id="ARBA00012417"/>
    </source>
</evidence>
<proteinExistence type="predicted"/>
<feature type="compositionally biased region" description="Basic residues" evidence="8">
    <location>
        <begin position="756"/>
        <end position="780"/>
    </location>
</feature>
<feature type="domain" description="PHP" evidence="10">
    <location>
        <begin position="2"/>
        <end position="87"/>
    </location>
</feature>
<dbReference type="AlphaFoldDB" id="A0AA35SAI2"/>
<keyword evidence="6" id="KW-0239">DNA-directed DNA polymerase</keyword>
<name>A0AA35SAI2_GEOBA</name>
<feature type="domain" description="Bacterial DNA polymerase III alpha subunit NTPase" evidence="11">
    <location>
        <begin position="262"/>
        <end position="431"/>
    </location>
</feature>
<gene>
    <name evidence="14" type="ORF">GBAR_LOCUS15208</name>
</gene>
<feature type="domain" description="DNA polymerase helix-hairpin-helix motif" evidence="12">
    <location>
        <begin position="669"/>
        <end position="757"/>
    </location>
</feature>
<dbReference type="Gene3D" id="1.10.10.1600">
    <property type="entry name" value="Bacterial DNA polymerase III alpha subunit, thumb domain"/>
    <property type="match status" value="1"/>
</dbReference>
<evidence type="ECO:0000256" key="6">
    <source>
        <dbReference type="ARBA" id="ARBA00022932"/>
    </source>
</evidence>
<dbReference type="PANTHER" id="PTHR32294:SF0">
    <property type="entry name" value="DNA POLYMERASE III SUBUNIT ALPHA"/>
    <property type="match status" value="1"/>
</dbReference>
<evidence type="ECO:0000256" key="7">
    <source>
        <dbReference type="ARBA" id="ARBA00049244"/>
    </source>
</evidence>
<feature type="region of interest" description="Disordered" evidence="8">
    <location>
        <begin position="754"/>
        <end position="788"/>
    </location>
</feature>
<feature type="domain" description="Bacterial DNA polymerase III alpha subunit NTPase" evidence="11">
    <location>
        <begin position="205"/>
        <end position="261"/>
    </location>
</feature>
<dbReference type="GO" id="GO:0005737">
    <property type="term" value="C:cytoplasm"/>
    <property type="evidence" value="ECO:0007669"/>
    <property type="project" value="UniProtKB-SubCell"/>
</dbReference>
<evidence type="ECO:0000256" key="4">
    <source>
        <dbReference type="ARBA" id="ARBA00022695"/>
    </source>
</evidence>
<keyword evidence="4" id="KW-0548">Nucleotidyltransferase</keyword>
<comment type="caution">
    <text evidence="14">The sequence shown here is derived from an EMBL/GenBank/DDBJ whole genome shotgun (WGS) entry which is preliminary data.</text>
</comment>
<evidence type="ECO:0000259" key="9">
    <source>
        <dbReference type="Pfam" id="PF01336"/>
    </source>
</evidence>
<dbReference type="InterPro" id="IPR004805">
    <property type="entry name" value="DnaE2/DnaE/PolC"/>
</dbReference>
<reference evidence="14" key="1">
    <citation type="submission" date="2023-03" db="EMBL/GenBank/DDBJ databases">
        <authorList>
            <person name="Steffen K."/>
            <person name="Cardenas P."/>
        </authorList>
    </citation>
    <scope>NUCLEOTIDE SEQUENCE</scope>
</reference>
<evidence type="ECO:0000256" key="3">
    <source>
        <dbReference type="ARBA" id="ARBA00022679"/>
    </source>
</evidence>
<sequence>MLAKDTTGYRNLTKLVSKGYLEGYYYNPRIDKELLREHAEGLICMSACIGGEIPHLIQREGLAAAETVAREFMDIFGDDYYLEIQRHDIDPEAKVNDGLLKLHHKLGVPLVATNDFHFLRATDHDAHDALICIQTGKTVDEKNRLCYPAGLYMKSPEEMQTLFADLPDALERTLEIADKCNVELEFGKTYMPNFPIPAGYASSDDYLTQLAQEGLERRYGTVDPAVQERLDYELSVITSQDFSGYFLIVWDLINYARQQDISRFLNPERIEPPDIDIDFDDTRRDEVLRYVVDKYGKDNVSQVITFGTMGAKAVVRDVGRVLGMSLGEVDRIAKLVPTELKITLDKAIERVPELQQIAQAPGNEGKLVEYARKLEGTARHASVHACAVIIAPGELTDYVPLYRSPKDGRITTQFVGETCMDIGLLKMDILGLKELSLVDEAVRLIQLKEPDFDLETLPWDDRATFDLFGRGETIGVFQFESAGMREYLIKLKPDTIEDIIAMNALYRPGPMDNIPTFIARKRGEEPVSYDHPKLESILEPTYGIMVYQEQVMRIAQELAGFTLGQADILRKAMGKKKPEEMAKVKKDFVGGCVAHEVEKTLANKLFGEIEIFAGYAFNKSHAVCYAEGAYKNAYLKANYPQEYMAASLTIERGNTDRLTILLDDCRRMGIRVMPPDINQSTLNFTPTDEGIRYGLAAIKNVGEGAAQSMVDTRIADGPFTTLFEFCERIDLRAVNRRVVESLIAAGALDGLEGHRAQRWKPSNRRSRPQARPRKPARRGRSASSTAAARPNWWRRTCPMSRSGPSARSWPKERDLLGFYISSHPLKPYARDLKNFARPLSEIDGQHNGAPLRVGGLVEEVRKLFDRRGNPFAFVTLKDLNDTGDIAFFAEAFANHQQLLVEGETILVEGRVYERNGRLSVQADRALPLKSARAELTKSVTLSLPYQKVGDPLLSRLRHLCERHMGDCELWLQLKNGDEQDKMVRSKTIRVDPCDDLLRGIEELIGPRSTRLEPKMQAPVGFRHSS</sequence>
<dbReference type="CDD" id="cd04485">
    <property type="entry name" value="DnaE_OBF"/>
    <property type="match status" value="1"/>
</dbReference>
<dbReference type="InterPro" id="IPR029460">
    <property type="entry name" value="DNAPol_HHH"/>
</dbReference>
<dbReference type="NCBIfam" id="TIGR00594">
    <property type="entry name" value="polc"/>
    <property type="match status" value="1"/>
</dbReference>
<keyword evidence="15" id="KW-1185">Reference proteome</keyword>
<dbReference type="EMBL" id="CASHTH010002215">
    <property type="protein sequence ID" value="CAI8026480.1"/>
    <property type="molecule type" value="Genomic_DNA"/>
</dbReference>
<keyword evidence="3" id="KW-0808">Transferase</keyword>
<dbReference type="Gene3D" id="3.20.20.140">
    <property type="entry name" value="Metal-dependent hydrolases"/>
    <property type="match status" value="1"/>
</dbReference>
<evidence type="ECO:0000313" key="14">
    <source>
        <dbReference type="EMBL" id="CAI8026480.1"/>
    </source>
</evidence>
<evidence type="ECO:0000259" key="10">
    <source>
        <dbReference type="Pfam" id="PF02811"/>
    </source>
</evidence>
<evidence type="ECO:0000256" key="1">
    <source>
        <dbReference type="ARBA" id="ARBA00004496"/>
    </source>
</evidence>
<dbReference type="SUPFAM" id="SSF89550">
    <property type="entry name" value="PHP domain-like"/>
    <property type="match status" value="1"/>
</dbReference>
<evidence type="ECO:0000259" key="12">
    <source>
        <dbReference type="Pfam" id="PF14579"/>
    </source>
</evidence>
<dbReference type="InterPro" id="IPR011708">
    <property type="entry name" value="DNA_pol3_alpha_NTPase_dom"/>
</dbReference>
<evidence type="ECO:0000256" key="5">
    <source>
        <dbReference type="ARBA" id="ARBA00022705"/>
    </source>
</evidence>
<dbReference type="InterPro" id="IPR004013">
    <property type="entry name" value="PHP_dom"/>
</dbReference>
<protein>
    <recommendedName>
        <fullName evidence="2">DNA-directed DNA polymerase</fullName>
        <ecNumber evidence="2">2.7.7.7</ecNumber>
    </recommendedName>
</protein>
<dbReference type="InterPro" id="IPR040982">
    <property type="entry name" value="DNA_pol3_finger"/>
</dbReference>
<feature type="domain" description="DNA polymerase III alpha subunit finger" evidence="13">
    <location>
        <begin position="435"/>
        <end position="595"/>
    </location>
</feature>
<dbReference type="Pfam" id="PF07733">
    <property type="entry name" value="DNA_pol3_alpha"/>
    <property type="match status" value="2"/>
</dbReference>
<feature type="domain" description="OB" evidence="9">
    <location>
        <begin position="852"/>
        <end position="925"/>
    </location>
</feature>
<dbReference type="PANTHER" id="PTHR32294">
    <property type="entry name" value="DNA POLYMERASE III SUBUNIT ALPHA"/>
    <property type="match status" value="1"/>
</dbReference>
<keyword evidence="5" id="KW-0235">DNA replication</keyword>
<dbReference type="InterPro" id="IPR016195">
    <property type="entry name" value="Pol/histidinol_Pase-like"/>
</dbReference>
<dbReference type="Pfam" id="PF02811">
    <property type="entry name" value="PHP"/>
    <property type="match status" value="1"/>
</dbReference>
<evidence type="ECO:0000256" key="8">
    <source>
        <dbReference type="SAM" id="MobiDB-lite"/>
    </source>
</evidence>
<dbReference type="Proteomes" id="UP001174909">
    <property type="component" value="Unassembled WGS sequence"/>
</dbReference>
<dbReference type="Gene3D" id="1.10.150.870">
    <property type="match status" value="1"/>
</dbReference>
<comment type="subcellular location">
    <subcellularLocation>
        <location evidence="1">Cytoplasm</location>
    </subcellularLocation>
</comment>
<evidence type="ECO:0000313" key="15">
    <source>
        <dbReference type="Proteomes" id="UP001174909"/>
    </source>
</evidence>
<dbReference type="InterPro" id="IPR004365">
    <property type="entry name" value="NA-bd_OB_tRNA"/>
</dbReference>
<evidence type="ECO:0000259" key="13">
    <source>
        <dbReference type="Pfam" id="PF17657"/>
    </source>
</evidence>
<dbReference type="GO" id="GO:0006260">
    <property type="term" value="P:DNA replication"/>
    <property type="evidence" value="ECO:0007669"/>
    <property type="project" value="UniProtKB-KW"/>
</dbReference>